<dbReference type="Pfam" id="PF03537">
    <property type="entry name" value="Glyco_hydro_114"/>
    <property type="match status" value="1"/>
</dbReference>
<dbReference type="SUPFAM" id="SSF51445">
    <property type="entry name" value="(Trans)glycosidases"/>
    <property type="match status" value="1"/>
</dbReference>
<dbReference type="InterPro" id="IPR013785">
    <property type="entry name" value="Aldolase_TIM"/>
</dbReference>
<proteinExistence type="predicted"/>
<evidence type="ECO:0000259" key="2">
    <source>
        <dbReference type="Pfam" id="PF03537"/>
    </source>
</evidence>
<evidence type="ECO:0000313" key="4">
    <source>
        <dbReference type="Proteomes" id="UP000612899"/>
    </source>
</evidence>
<gene>
    <name evidence="3" type="ORF">Rhe02_49590</name>
</gene>
<protein>
    <submittedName>
        <fullName evidence="3">Endo alpha-1,4 polygalactosaminidase</fullName>
    </submittedName>
</protein>
<keyword evidence="1" id="KW-0812">Transmembrane</keyword>
<keyword evidence="4" id="KW-1185">Reference proteome</keyword>
<dbReference type="PANTHER" id="PTHR35273:SF2">
    <property type="entry name" value="ALPHA-GALACTOSIDASE"/>
    <property type="match status" value="1"/>
</dbReference>
<sequence length="311" mass="33386">MSAGGSGERGPGWRGLGVLAVTVGLAVAVGLAVVGIQHSNSFDLSSSKVEAMTSAAASVPATAGGTPASAVGPAGAAGRWQPAVGMSWQWQLTGTLDLTVEADVFDLDAFTTTAEDVALLHGRGRHAICYVNVGAAEDFRPDHGRFPDRLLGKPLDGWPGERWLDIRAWEELRPIFAARFTMCRDKGFDAVEPDNVDGYANDSGFPLTGSDQLAFNRRVAELAHEHGLAAGLKNDVEQAADLVAAMDFAVNEECARYRECDQLRVFVQAGKPVFHVEYDLPVTAFCPVTRPLRFASLHKHLDLDAWRQTCP</sequence>
<reference evidence="3" key="1">
    <citation type="submission" date="2021-01" db="EMBL/GenBank/DDBJ databases">
        <title>Whole genome shotgun sequence of Rhizocola hellebori NBRC 109834.</title>
        <authorList>
            <person name="Komaki H."/>
            <person name="Tamura T."/>
        </authorList>
    </citation>
    <scope>NUCLEOTIDE SEQUENCE</scope>
    <source>
        <strain evidence="3">NBRC 109834</strain>
    </source>
</reference>
<dbReference type="Proteomes" id="UP000612899">
    <property type="component" value="Unassembled WGS sequence"/>
</dbReference>
<dbReference type="InterPro" id="IPR004352">
    <property type="entry name" value="GH114_TIM-barrel"/>
</dbReference>
<dbReference type="EMBL" id="BONY01000031">
    <property type="protein sequence ID" value="GIH06892.1"/>
    <property type="molecule type" value="Genomic_DNA"/>
</dbReference>
<keyword evidence="1" id="KW-1133">Transmembrane helix</keyword>
<keyword evidence="1" id="KW-0472">Membrane</keyword>
<evidence type="ECO:0000256" key="1">
    <source>
        <dbReference type="SAM" id="Phobius"/>
    </source>
</evidence>
<dbReference type="InterPro" id="IPR017853">
    <property type="entry name" value="GH"/>
</dbReference>
<organism evidence="3 4">
    <name type="scientific">Rhizocola hellebori</name>
    <dbReference type="NCBI Taxonomy" id="1392758"/>
    <lineage>
        <taxon>Bacteria</taxon>
        <taxon>Bacillati</taxon>
        <taxon>Actinomycetota</taxon>
        <taxon>Actinomycetes</taxon>
        <taxon>Micromonosporales</taxon>
        <taxon>Micromonosporaceae</taxon>
        <taxon>Rhizocola</taxon>
    </lineage>
</organism>
<feature type="domain" description="Glycoside-hydrolase family GH114 TIM-barrel" evidence="2">
    <location>
        <begin position="87"/>
        <end position="306"/>
    </location>
</feature>
<name>A0A8J3QBW6_9ACTN</name>
<comment type="caution">
    <text evidence="3">The sequence shown here is derived from an EMBL/GenBank/DDBJ whole genome shotgun (WGS) entry which is preliminary data.</text>
</comment>
<evidence type="ECO:0000313" key="3">
    <source>
        <dbReference type="EMBL" id="GIH06892.1"/>
    </source>
</evidence>
<feature type="transmembrane region" description="Helical" evidence="1">
    <location>
        <begin position="12"/>
        <end position="36"/>
    </location>
</feature>
<dbReference type="AlphaFoldDB" id="A0A8J3QBW6"/>
<dbReference type="PANTHER" id="PTHR35273">
    <property type="entry name" value="ALPHA-1,4 POLYGALACTOSAMINIDASE, PUTATIVE (AFU_ORTHOLOGUE AFUA_3G07890)-RELATED"/>
    <property type="match status" value="1"/>
</dbReference>
<accession>A0A8J3QBW6</accession>
<dbReference type="Gene3D" id="3.20.20.70">
    <property type="entry name" value="Aldolase class I"/>
    <property type="match status" value="1"/>
</dbReference>